<evidence type="ECO:0000256" key="6">
    <source>
        <dbReference type="SAM" id="MobiDB-lite"/>
    </source>
</evidence>
<feature type="compositionally biased region" description="Basic and acidic residues" evidence="6">
    <location>
        <begin position="131"/>
        <end position="178"/>
    </location>
</feature>
<dbReference type="AlphaFoldDB" id="A0A1B7NJ89"/>
<dbReference type="PANTHER" id="PTHR45674">
    <property type="entry name" value="DNA LIGASE 1/3 FAMILY MEMBER"/>
    <property type="match status" value="1"/>
</dbReference>
<name>A0A1B7NJ89_9EURO</name>
<reference evidence="8 9" key="1">
    <citation type="submission" date="2015-07" db="EMBL/GenBank/DDBJ databases">
        <title>Emmonsia species relationships and genome sequence.</title>
        <authorList>
            <person name="Cuomo C.A."/>
            <person name="Schwartz I.S."/>
            <person name="Kenyon C."/>
            <person name="de Hoog G.S."/>
            <person name="Govender N.P."/>
            <person name="Botha A."/>
            <person name="Moreno L."/>
            <person name="de Vries M."/>
            <person name="Munoz J.F."/>
            <person name="Stielow J.B."/>
        </authorList>
    </citation>
    <scope>NUCLEOTIDE SEQUENCE [LARGE SCALE GENOMIC DNA]</scope>
    <source>
        <strain evidence="8 9">CBS 136260</strain>
    </source>
</reference>
<sequence>KFFGATAGSASLPKKQSTLAFSSGSGGRKRQEEETRTETNKEILGNGDKDSDMDDVEASREPKVESSHLSSETPSAAGRAESDADTSAEKSHSDNESVSPGSKKLKREKSMGAEESEESDVQPVTKRRKRSSPEKKRVSPKAKSADKKLAASKEQNKRARSPKREIKEVAVDGDKESSSAEQEDLISENDDELGEDKPKLAQKKRETVQQAFKGTRKDPYPDWKAGEPVPYAALCTTFSLIEMTTKRLIILSHCSLFLRQVLRLTPNDLLPTVQLMLNKLAADYAGIELGIGESFIMKAI</sequence>
<feature type="domain" description="DNA ligase ATP-dependent N-terminal" evidence="7">
    <location>
        <begin position="230"/>
        <end position="300"/>
    </location>
</feature>
<dbReference type="STRING" id="1658172.A0A1B7NJ89"/>
<proteinExistence type="inferred from homology"/>
<evidence type="ECO:0000256" key="5">
    <source>
        <dbReference type="ARBA" id="ARBA00023204"/>
    </source>
</evidence>
<feature type="region of interest" description="Disordered" evidence="6">
    <location>
        <begin position="1"/>
        <end position="205"/>
    </location>
</feature>
<feature type="compositionally biased region" description="Acidic residues" evidence="6">
    <location>
        <begin position="181"/>
        <end position="194"/>
    </location>
</feature>
<dbReference type="InterPro" id="IPR050191">
    <property type="entry name" value="ATP-dep_DNA_ligase"/>
</dbReference>
<feature type="non-terminal residue" evidence="8">
    <location>
        <position position="1"/>
    </location>
</feature>
<keyword evidence="5" id="KW-0234">DNA repair</keyword>
<feature type="compositionally biased region" description="Basic and acidic residues" evidence="6">
    <location>
        <begin position="195"/>
        <end position="205"/>
    </location>
</feature>
<keyword evidence="9" id="KW-1185">Reference proteome</keyword>
<evidence type="ECO:0000256" key="2">
    <source>
        <dbReference type="ARBA" id="ARBA00022598"/>
    </source>
</evidence>
<dbReference type="GO" id="GO:0005634">
    <property type="term" value="C:nucleus"/>
    <property type="evidence" value="ECO:0007669"/>
    <property type="project" value="TreeGrafter"/>
</dbReference>
<evidence type="ECO:0000256" key="3">
    <source>
        <dbReference type="ARBA" id="ARBA00022763"/>
    </source>
</evidence>
<protein>
    <recommendedName>
        <fullName evidence="7">DNA ligase ATP-dependent N-terminal domain-containing protein</fullName>
    </recommendedName>
</protein>
<dbReference type="OrthoDB" id="206088at2759"/>
<accession>A0A1B7NJ89</accession>
<comment type="similarity">
    <text evidence="1">Belongs to the ATP-dependent DNA ligase family.</text>
</comment>
<keyword evidence="3" id="KW-0227">DNA damage</keyword>
<evidence type="ECO:0000256" key="1">
    <source>
        <dbReference type="ARBA" id="ARBA00007572"/>
    </source>
</evidence>
<evidence type="ECO:0000313" key="9">
    <source>
        <dbReference type="Proteomes" id="UP000091918"/>
    </source>
</evidence>
<dbReference type="GO" id="GO:1903461">
    <property type="term" value="P:Okazaki fragment processing involved in mitotic DNA replication"/>
    <property type="evidence" value="ECO:0007669"/>
    <property type="project" value="TreeGrafter"/>
</dbReference>
<dbReference type="Gene3D" id="1.10.3260.10">
    <property type="entry name" value="DNA ligase, ATP-dependent, N-terminal domain"/>
    <property type="match status" value="1"/>
</dbReference>
<dbReference type="Pfam" id="PF04675">
    <property type="entry name" value="DNA_ligase_A_N"/>
    <property type="match status" value="1"/>
</dbReference>
<comment type="caution">
    <text evidence="8">The sequence shown here is derived from an EMBL/GenBank/DDBJ whole genome shotgun (WGS) entry which is preliminary data.</text>
</comment>
<dbReference type="InterPro" id="IPR036599">
    <property type="entry name" value="DNA_ligase_N_sf"/>
</dbReference>
<dbReference type="EMBL" id="LGUA01004373">
    <property type="protein sequence ID" value="OAX76858.1"/>
    <property type="molecule type" value="Genomic_DNA"/>
</dbReference>
<keyword evidence="2" id="KW-0436">Ligase</keyword>
<feature type="compositionally biased region" description="Basic and acidic residues" evidence="6">
    <location>
        <begin position="29"/>
        <end position="41"/>
    </location>
</feature>
<feature type="compositionally biased region" description="Polar residues" evidence="6">
    <location>
        <begin position="14"/>
        <end position="23"/>
    </location>
</feature>
<gene>
    <name evidence="8" type="ORF">ACJ72_08849</name>
</gene>
<evidence type="ECO:0000256" key="4">
    <source>
        <dbReference type="ARBA" id="ARBA00023172"/>
    </source>
</evidence>
<evidence type="ECO:0000259" key="7">
    <source>
        <dbReference type="Pfam" id="PF04675"/>
    </source>
</evidence>
<dbReference type="GO" id="GO:0005739">
    <property type="term" value="C:mitochondrion"/>
    <property type="evidence" value="ECO:0007669"/>
    <property type="project" value="TreeGrafter"/>
</dbReference>
<evidence type="ECO:0000313" key="8">
    <source>
        <dbReference type="EMBL" id="OAX76858.1"/>
    </source>
</evidence>
<dbReference type="InterPro" id="IPR012308">
    <property type="entry name" value="DNA_ligase_ATP-dep_N"/>
</dbReference>
<organism evidence="8 9">
    <name type="scientific">Emergomyces africanus</name>
    <dbReference type="NCBI Taxonomy" id="1955775"/>
    <lineage>
        <taxon>Eukaryota</taxon>
        <taxon>Fungi</taxon>
        <taxon>Dikarya</taxon>
        <taxon>Ascomycota</taxon>
        <taxon>Pezizomycotina</taxon>
        <taxon>Eurotiomycetes</taxon>
        <taxon>Eurotiomycetidae</taxon>
        <taxon>Onygenales</taxon>
        <taxon>Ajellomycetaceae</taxon>
        <taxon>Emergomyces</taxon>
    </lineage>
</organism>
<dbReference type="GO" id="GO:0003677">
    <property type="term" value="F:DNA binding"/>
    <property type="evidence" value="ECO:0007669"/>
    <property type="project" value="InterPro"/>
</dbReference>
<feature type="non-terminal residue" evidence="8">
    <location>
        <position position="300"/>
    </location>
</feature>
<dbReference type="SUPFAM" id="SSF117018">
    <property type="entry name" value="ATP-dependent DNA ligase DNA-binding domain"/>
    <property type="match status" value="1"/>
</dbReference>
<keyword evidence="4" id="KW-0233">DNA recombination</keyword>
<dbReference type="GO" id="GO:0006281">
    <property type="term" value="P:DNA repair"/>
    <property type="evidence" value="ECO:0007669"/>
    <property type="project" value="UniProtKB-KW"/>
</dbReference>
<dbReference type="Proteomes" id="UP000091918">
    <property type="component" value="Unassembled WGS sequence"/>
</dbReference>
<feature type="compositionally biased region" description="Basic and acidic residues" evidence="6">
    <location>
        <begin position="57"/>
        <end position="66"/>
    </location>
</feature>
<dbReference type="GO" id="GO:0003910">
    <property type="term" value="F:DNA ligase (ATP) activity"/>
    <property type="evidence" value="ECO:0007669"/>
    <property type="project" value="InterPro"/>
</dbReference>
<dbReference type="PANTHER" id="PTHR45674:SF4">
    <property type="entry name" value="DNA LIGASE 1"/>
    <property type="match status" value="1"/>
</dbReference>
<dbReference type="GO" id="GO:0006310">
    <property type="term" value="P:DNA recombination"/>
    <property type="evidence" value="ECO:0007669"/>
    <property type="project" value="UniProtKB-KW"/>
</dbReference>